<dbReference type="OrthoDB" id="9803968at2"/>
<reference evidence="8 9" key="1">
    <citation type="submission" date="2018-07" db="EMBL/GenBank/DDBJ databases">
        <title>Rhodosalinus sp. strain E84T genomic sequence and assembly.</title>
        <authorList>
            <person name="Liu Z.-W."/>
            <person name="Lu D.-C."/>
        </authorList>
    </citation>
    <scope>NUCLEOTIDE SEQUENCE [LARGE SCALE GENOMIC DNA]</scope>
    <source>
        <strain evidence="8 9">E84</strain>
    </source>
</reference>
<evidence type="ECO:0000256" key="3">
    <source>
        <dbReference type="ARBA" id="ARBA00051915"/>
    </source>
</evidence>
<evidence type="ECO:0000256" key="5">
    <source>
        <dbReference type="ARBA" id="ARBA00067668"/>
    </source>
</evidence>
<dbReference type="FunFam" id="3.30.300.30:FF:000008">
    <property type="entry name" value="2,3-dihydroxybenzoate-AMP ligase"/>
    <property type="match status" value="1"/>
</dbReference>
<dbReference type="EC" id="6.2.1.44" evidence="4"/>
<comment type="similarity">
    <text evidence="1">Belongs to the ATP-dependent AMP-binding enzyme family.</text>
</comment>
<comment type="catalytic activity">
    <reaction evidence="3">
        <text>3-(methylsulfanyl)propanoate + ATP + CoA = 3-(methylsulfanyl)propanoyl-CoA + AMP + diphosphate</text>
        <dbReference type="Rhea" id="RHEA:43052"/>
        <dbReference type="ChEBI" id="CHEBI:30616"/>
        <dbReference type="ChEBI" id="CHEBI:33019"/>
        <dbReference type="ChEBI" id="CHEBI:49016"/>
        <dbReference type="ChEBI" id="CHEBI:57287"/>
        <dbReference type="ChEBI" id="CHEBI:82815"/>
        <dbReference type="ChEBI" id="CHEBI:456215"/>
        <dbReference type="EC" id="6.2.1.44"/>
    </reaction>
    <physiologicalReaction direction="left-to-right" evidence="3">
        <dbReference type="Rhea" id="RHEA:43053"/>
    </physiologicalReaction>
</comment>
<evidence type="ECO:0000256" key="4">
    <source>
        <dbReference type="ARBA" id="ARBA00066616"/>
    </source>
</evidence>
<dbReference type="PANTHER" id="PTHR43767">
    <property type="entry name" value="LONG-CHAIN-FATTY-ACID--COA LIGASE"/>
    <property type="match status" value="1"/>
</dbReference>
<dbReference type="Proteomes" id="UP000253370">
    <property type="component" value="Unassembled WGS sequence"/>
</dbReference>
<dbReference type="RefSeq" id="WP_113288191.1">
    <property type="nucleotide sequence ID" value="NZ_QNTQ01000004.1"/>
</dbReference>
<evidence type="ECO:0000256" key="2">
    <source>
        <dbReference type="ARBA" id="ARBA00022598"/>
    </source>
</evidence>
<dbReference type="PANTHER" id="PTHR43767:SF12">
    <property type="entry name" value="AMP-DEPENDENT SYNTHETASE AND LIGASE"/>
    <property type="match status" value="1"/>
</dbReference>
<feature type="domain" description="AMP-dependent synthetase/ligase" evidence="6">
    <location>
        <begin position="9"/>
        <end position="365"/>
    </location>
</feature>
<sequence length="504" mass="53505">MTLALLLSNAARRWGDRPAVSAGASVLLDYAGFAERAARLAGGMAATGLRPGDRVLLAMHNNPDYLPLLFACWWGGFAAVPANARLHPAETGFIGQDAGAALAFVSEDLAEGVAAELPCPVLVQGGAEAARLAQADPLPRHAAGPDDLAWIFYTSGTTGKPKGAMLSHRNLTAMAIAYLADVDALTPRDALLHLAATSHASGLFALSFVAKGANNILPEAGGYDAEEMADLLRRERSLTFFAPSVLLRRMAADGAVREAPLDGLRTILTGAGPIYAEDIRLFLDAFGPRLWNGYGQGESPCTITAIDKETLWDVHRSGPAERLTSVGWARTGIEVRVADAEGRAVAPGESGEVLVRGDTVMAGYLNRPEATAEALRHGWLHTGDMGRMDAQGFLHLLDRKKDMIVSGGMNVYAREVEEVLLGHPQVAEAAVIGLPDAEWGETVCAVVVPEGPAPSAADLDALCLSRLARFKRPKRYEVVQDLPKNSAGKVLKTDLRAQFTQGVR</sequence>
<organism evidence="8 9">
    <name type="scientific">Rhodosalinus halophilus</name>
    <dbReference type="NCBI Taxonomy" id="2259333"/>
    <lineage>
        <taxon>Bacteria</taxon>
        <taxon>Pseudomonadati</taxon>
        <taxon>Pseudomonadota</taxon>
        <taxon>Alphaproteobacteria</taxon>
        <taxon>Rhodobacterales</taxon>
        <taxon>Paracoccaceae</taxon>
        <taxon>Rhodosalinus</taxon>
    </lineage>
</organism>
<evidence type="ECO:0000256" key="1">
    <source>
        <dbReference type="ARBA" id="ARBA00006432"/>
    </source>
</evidence>
<dbReference type="Pfam" id="PF13193">
    <property type="entry name" value="AMP-binding_C"/>
    <property type="match status" value="1"/>
</dbReference>
<name>A0A365UBN3_9RHOB</name>
<dbReference type="PRINTS" id="PR00154">
    <property type="entry name" value="AMPBINDING"/>
</dbReference>
<gene>
    <name evidence="8" type="ORF">DRV85_04205</name>
</gene>
<dbReference type="InterPro" id="IPR025110">
    <property type="entry name" value="AMP-bd_C"/>
</dbReference>
<dbReference type="GO" id="GO:0016877">
    <property type="term" value="F:ligase activity, forming carbon-sulfur bonds"/>
    <property type="evidence" value="ECO:0007669"/>
    <property type="project" value="UniProtKB-ARBA"/>
</dbReference>
<dbReference type="PROSITE" id="PS00455">
    <property type="entry name" value="AMP_BINDING"/>
    <property type="match status" value="1"/>
</dbReference>
<protein>
    <recommendedName>
        <fullName evidence="5">3-methylmercaptopropionyl-CoA ligase</fullName>
        <ecNumber evidence="4">6.2.1.44</ecNumber>
    </recommendedName>
</protein>
<keyword evidence="9" id="KW-1185">Reference proteome</keyword>
<dbReference type="AlphaFoldDB" id="A0A365UBN3"/>
<evidence type="ECO:0000259" key="7">
    <source>
        <dbReference type="Pfam" id="PF13193"/>
    </source>
</evidence>
<evidence type="ECO:0000313" key="8">
    <source>
        <dbReference type="EMBL" id="RBI86641.1"/>
    </source>
</evidence>
<accession>A0A365UBN3</accession>
<comment type="caution">
    <text evidence="8">The sequence shown here is derived from an EMBL/GenBank/DDBJ whole genome shotgun (WGS) entry which is preliminary data.</text>
</comment>
<keyword evidence="2 8" id="KW-0436">Ligase</keyword>
<dbReference type="Gene3D" id="3.40.50.12780">
    <property type="entry name" value="N-terminal domain of ligase-like"/>
    <property type="match status" value="1"/>
</dbReference>
<dbReference type="InterPro" id="IPR050237">
    <property type="entry name" value="ATP-dep_AMP-bd_enzyme"/>
</dbReference>
<dbReference type="SUPFAM" id="SSF56801">
    <property type="entry name" value="Acetyl-CoA synthetase-like"/>
    <property type="match status" value="1"/>
</dbReference>
<proteinExistence type="inferred from homology"/>
<dbReference type="InterPro" id="IPR045851">
    <property type="entry name" value="AMP-bd_C_sf"/>
</dbReference>
<dbReference type="Gene3D" id="3.30.300.30">
    <property type="match status" value="1"/>
</dbReference>
<dbReference type="InterPro" id="IPR042099">
    <property type="entry name" value="ANL_N_sf"/>
</dbReference>
<dbReference type="InterPro" id="IPR020845">
    <property type="entry name" value="AMP-binding_CS"/>
</dbReference>
<evidence type="ECO:0000313" key="9">
    <source>
        <dbReference type="Proteomes" id="UP000253370"/>
    </source>
</evidence>
<dbReference type="EMBL" id="QNTQ01000004">
    <property type="protein sequence ID" value="RBI86641.1"/>
    <property type="molecule type" value="Genomic_DNA"/>
</dbReference>
<dbReference type="Pfam" id="PF00501">
    <property type="entry name" value="AMP-binding"/>
    <property type="match status" value="1"/>
</dbReference>
<evidence type="ECO:0000259" key="6">
    <source>
        <dbReference type="Pfam" id="PF00501"/>
    </source>
</evidence>
<feature type="domain" description="AMP-binding enzyme C-terminal" evidence="7">
    <location>
        <begin position="415"/>
        <end position="489"/>
    </location>
</feature>
<dbReference type="InterPro" id="IPR000873">
    <property type="entry name" value="AMP-dep_synth/lig_dom"/>
</dbReference>
<dbReference type="InterPro" id="IPR020459">
    <property type="entry name" value="AMP-binding"/>
</dbReference>